<gene>
    <name evidence="3" type="ORF">KIH39_04390</name>
</gene>
<keyword evidence="4" id="KW-1185">Reference proteome</keyword>
<dbReference type="AlphaFoldDB" id="A0A8E6B772"/>
<dbReference type="KEGG" id="tsph:KIH39_04390"/>
<evidence type="ECO:0000313" key="3">
    <source>
        <dbReference type="EMBL" id="QVL33162.1"/>
    </source>
</evidence>
<protein>
    <submittedName>
        <fullName evidence="3">Enoyl-CoA hydratase/isomerase family protein</fullName>
    </submittedName>
</protein>
<reference evidence="3" key="1">
    <citation type="submission" date="2021-05" db="EMBL/GenBank/DDBJ databases">
        <title>Complete genome sequence of the cellulolytic planctomycete Telmatocola sphagniphila SP2T and characterization of the first cellulase from planctomycetes.</title>
        <authorList>
            <person name="Rakitin A.L."/>
            <person name="Beletsky A.V."/>
            <person name="Naumoff D.G."/>
            <person name="Kulichevskaya I.S."/>
            <person name="Mardanov A.V."/>
            <person name="Ravin N.V."/>
            <person name="Dedysh S.N."/>
        </authorList>
    </citation>
    <scope>NUCLEOTIDE SEQUENCE</scope>
    <source>
        <strain evidence="3">SP2T</strain>
    </source>
</reference>
<name>A0A8E6B772_9BACT</name>
<dbReference type="EMBL" id="CP074694">
    <property type="protein sequence ID" value="QVL33162.1"/>
    <property type="molecule type" value="Genomic_DNA"/>
</dbReference>
<dbReference type="InterPro" id="IPR029045">
    <property type="entry name" value="ClpP/crotonase-like_dom_sf"/>
</dbReference>
<evidence type="ECO:0000313" key="4">
    <source>
        <dbReference type="Proteomes" id="UP000676194"/>
    </source>
</evidence>
<dbReference type="RefSeq" id="WP_213498052.1">
    <property type="nucleotide sequence ID" value="NZ_CP074694.1"/>
</dbReference>
<organism evidence="3 4">
    <name type="scientific">Telmatocola sphagniphila</name>
    <dbReference type="NCBI Taxonomy" id="1123043"/>
    <lineage>
        <taxon>Bacteria</taxon>
        <taxon>Pseudomonadati</taxon>
        <taxon>Planctomycetota</taxon>
        <taxon>Planctomycetia</taxon>
        <taxon>Gemmatales</taxon>
        <taxon>Gemmataceae</taxon>
    </lineage>
</organism>
<dbReference type="PANTHER" id="PTHR42964:SF1">
    <property type="entry name" value="POLYKETIDE BIOSYNTHESIS ENOYL-COA HYDRATASE PKSH-RELATED"/>
    <property type="match status" value="1"/>
</dbReference>
<dbReference type="InterPro" id="IPR001753">
    <property type="entry name" value="Enoyl-CoA_hydra/iso"/>
</dbReference>
<dbReference type="InterPro" id="IPR014748">
    <property type="entry name" value="Enoyl-CoA_hydra_C"/>
</dbReference>
<evidence type="ECO:0000256" key="1">
    <source>
        <dbReference type="ARBA" id="ARBA00005254"/>
    </source>
</evidence>
<evidence type="ECO:0000256" key="2">
    <source>
        <dbReference type="RuleBase" id="RU003707"/>
    </source>
</evidence>
<dbReference type="GO" id="GO:0003824">
    <property type="term" value="F:catalytic activity"/>
    <property type="evidence" value="ECO:0007669"/>
    <property type="project" value="InterPro"/>
</dbReference>
<dbReference type="InterPro" id="IPR018376">
    <property type="entry name" value="Enoyl-CoA_hyd/isom_CS"/>
</dbReference>
<sequence length="258" mass="27758">MTSLVESTREGAAAILRINRPDKRNALSRDSIAALHREFVRVRDDACVRVVVLTGNGSAFCAGMDLDELQKSLTADAETVWSDANELANLFDLIYTLPKPTIAAVNGAAVAGGAGLMTVCDLAISVPTAKFGYPEVRRGLVAALVLPHLLRHIGERSARHLLLAGELIDAAEAVRIGLINRVVPSEQFWPEIRTLIQSLVAGGPLALAETKRLLREMSQQSLSIADLAKASATPRLGAECHEGLKAFFDKRTAPWMDS</sequence>
<dbReference type="InterPro" id="IPR051683">
    <property type="entry name" value="Enoyl-CoA_Hydratase/Isomerase"/>
</dbReference>
<dbReference type="SUPFAM" id="SSF52096">
    <property type="entry name" value="ClpP/crotonase"/>
    <property type="match status" value="1"/>
</dbReference>
<comment type="similarity">
    <text evidence="1 2">Belongs to the enoyl-CoA hydratase/isomerase family.</text>
</comment>
<proteinExistence type="inferred from homology"/>
<dbReference type="Gene3D" id="3.90.226.10">
    <property type="entry name" value="2-enoyl-CoA Hydratase, Chain A, domain 1"/>
    <property type="match status" value="1"/>
</dbReference>
<dbReference type="PROSITE" id="PS00166">
    <property type="entry name" value="ENOYL_COA_HYDRATASE"/>
    <property type="match status" value="1"/>
</dbReference>
<dbReference type="Gene3D" id="1.10.12.10">
    <property type="entry name" value="Lyase 2-enoyl-coa Hydratase, Chain A, domain 2"/>
    <property type="match status" value="1"/>
</dbReference>
<dbReference type="PANTHER" id="PTHR42964">
    <property type="entry name" value="ENOYL-COA HYDRATASE"/>
    <property type="match status" value="1"/>
</dbReference>
<accession>A0A8E6B772</accession>
<dbReference type="Proteomes" id="UP000676194">
    <property type="component" value="Chromosome"/>
</dbReference>
<dbReference type="Pfam" id="PF00378">
    <property type="entry name" value="ECH_1"/>
    <property type="match status" value="1"/>
</dbReference>
<dbReference type="CDD" id="cd06558">
    <property type="entry name" value="crotonase-like"/>
    <property type="match status" value="1"/>
</dbReference>